<keyword evidence="1" id="KW-0472">Membrane</keyword>
<protein>
    <submittedName>
        <fullName evidence="2">Uncharacterized protein</fullName>
    </submittedName>
</protein>
<proteinExistence type="predicted"/>
<evidence type="ECO:0000256" key="1">
    <source>
        <dbReference type="SAM" id="Phobius"/>
    </source>
</evidence>
<dbReference type="AlphaFoldDB" id="A0A1N7DC42"/>
<gene>
    <name evidence="2" type="ORF">SAMN05421858_3503</name>
</gene>
<name>A0A1N7DC42_9EURY</name>
<evidence type="ECO:0000313" key="2">
    <source>
        <dbReference type="EMBL" id="SIR73403.1"/>
    </source>
</evidence>
<accession>A0A1N7DC42</accession>
<feature type="transmembrane region" description="Helical" evidence="1">
    <location>
        <begin position="12"/>
        <end position="35"/>
    </location>
</feature>
<evidence type="ECO:0000313" key="3">
    <source>
        <dbReference type="Proteomes" id="UP000186914"/>
    </source>
</evidence>
<sequence length="47" mass="5340">MNSFLSNEKHTLLACFQYSPLWALAAFSALHFLMISETTQFMTAVNI</sequence>
<keyword evidence="1" id="KW-0812">Transmembrane</keyword>
<reference evidence="3" key="1">
    <citation type="submission" date="2017-01" db="EMBL/GenBank/DDBJ databases">
        <authorList>
            <person name="Varghese N."/>
            <person name="Submissions S."/>
        </authorList>
    </citation>
    <scope>NUCLEOTIDE SEQUENCE [LARGE SCALE GENOMIC DNA]</scope>
    <source>
        <strain evidence="3">CGMCC 1.7737</strain>
    </source>
</reference>
<keyword evidence="1" id="KW-1133">Transmembrane helix</keyword>
<organism evidence="2 3">
    <name type="scientific">Haladaptatus litoreus</name>
    <dbReference type="NCBI Taxonomy" id="553468"/>
    <lineage>
        <taxon>Archaea</taxon>
        <taxon>Methanobacteriati</taxon>
        <taxon>Methanobacteriota</taxon>
        <taxon>Stenosarchaea group</taxon>
        <taxon>Halobacteria</taxon>
        <taxon>Halobacteriales</taxon>
        <taxon>Haladaptataceae</taxon>
        <taxon>Haladaptatus</taxon>
    </lineage>
</organism>
<dbReference type="EMBL" id="FTNO01000004">
    <property type="protein sequence ID" value="SIR73403.1"/>
    <property type="molecule type" value="Genomic_DNA"/>
</dbReference>
<keyword evidence="3" id="KW-1185">Reference proteome</keyword>
<dbReference type="Proteomes" id="UP000186914">
    <property type="component" value="Unassembled WGS sequence"/>
</dbReference>